<dbReference type="EMBL" id="JAQJAC010000001">
    <property type="protein sequence ID" value="KAJ5600435.1"/>
    <property type="molecule type" value="Genomic_DNA"/>
</dbReference>
<comment type="caution">
    <text evidence="1">The sequence shown here is derived from an EMBL/GenBank/DDBJ whole genome shotgun (WGS) entry which is preliminary data.</text>
</comment>
<reference evidence="1 2" key="1">
    <citation type="journal article" date="2023" name="IMA Fungus">
        <title>Comparative genomic study of the Penicillium genus elucidates a diverse pangenome and 15 lateral gene transfer events.</title>
        <authorList>
            <person name="Petersen C."/>
            <person name="Sorensen T."/>
            <person name="Nielsen M.R."/>
            <person name="Sondergaard T.E."/>
            <person name="Sorensen J.L."/>
            <person name="Fitzpatrick D.A."/>
            <person name="Frisvad J.C."/>
            <person name="Nielsen K.L."/>
        </authorList>
    </citation>
    <scope>NUCLEOTIDE SEQUENCE [LARGE SCALE GENOMIC DNA]</scope>
    <source>
        <strain evidence="1 2">IBT 29057</strain>
    </source>
</reference>
<dbReference type="Proteomes" id="UP001216150">
    <property type="component" value="Unassembled WGS sequence"/>
</dbReference>
<gene>
    <name evidence="1" type="ORF">N7450_001502</name>
</gene>
<evidence type="ECO:0000313" key="2">
    <source>
        <dbReference type="Proteomes" id="UP001216150"/>
    </source>
</evidence>
<dbReference type="AlphaFoldDB" id="A0AAD6H3K3"/>
<evidence type="ECO:0000313" key="1">
    <source>
        <dbReference type="EMBL" id="KAJ5600435.1"/>
    </source>
</evidence>
<dbReference type="PANTHER" id="PTHR43667">
    <property type="entry name" value="CYCLOPROPANE-FATTY-ACYL-PHOSPHOLIPID SYNTHASE"/>
    <property type="match status" value="1"/>
</dbReference>
<dbReference type="PANTHER" id="PTHR43667:SF2">
    <property type="entry name" value="FATTY ACID C-METHYL TRANSFERASE"/>
    <property type="match status" value="1"/>
</dbReference>
<name>A0AAD6H3K3_9EURO</name>
<keyword evidence="2" id="KW-1185">Reference proteome</keyword>
<protein>
    <submittedName>
        <fullName evidence="1">Cyclopropane-fatty-acyl-phospholipid synthase</fullName>
    </submittedName>
</protein>
<dbReference type="SUPFAM" id="SSF53335">
    <property type="entry name" value="S-adenosyl-L-methionine-dependent methyltransferases"/>
    <property type="match status" value="1"/>
</dbReference>
<dbReference type="Gene3D" id="3.40.50.150">
    <property type="entry name" value="Vaccinia Virus protein VP39"/>
    <property type="match status" value="1"/>
</dbReference>
<dbReference type="InterPro" id="IPR050723">
    <property type="entry name" value="CFA/CMAS"/>
</dbReference>
<proteinExistence type="predicted"/>
<sequence>MASYLASYANPMIQQMVQDRIVESTKQKMKGRVEYALQYNKDDPLIYLGDPDAAKNRDVLIIVRSPMFWSRLLAGADLILAQNRGAIRRSYFHQFASSVAQYVKRTNDTEQAQINISAHYDTSNTLFANFLSPDMNYSCAHWSADPNEPLESAQNRKIQTLLRKARISSSHHILDIGCGWGDLAIQAAKTTGCRVTGVTLSKEQKSWADDRVRALGLESQIEILLCDYRNVSPPSSGWYDRIISIGMFEHVGREFLSEYFATISRLLDPKQGILVIDGITAINKYHNLQTRSDLFMLKYIFPGGYLPTIGILLEHIHMTESLEVTSAESNGSHYARSVETWKENFLKNWDTIKKSYQEENPKCTDFEIEVFRRKWLYYFSIAAISFRLRLTNNFTITAARTPGSELSYESLPYV</sequence>
<organism evidence="1 2">
    <name type="scientific">Penicillium hetheringtonii</name>
    <dbReference type="NCBI Taxonomy" id="911720"/>
    <lineage>
        <taxon>Eukaryota</taxon>
        <taxon>Fungi</taxon>
        <taxon>Dikarya</taxon>
        <taxon>Ascomycota</taxon>
        <taxon>Pezizomycotina</taxon>
        <taxon>Eurotiomycetes</taxon>
        <taxon>Eurotiomycetidae</taxon>
        <taxon>Eurotiales</taxon>
        <taxon>Aspergillaceae</taxon>
        <taxon>Penicillium</taxon>
    </lineage>
</organism>
<dbReference type="InterPro" id="IPR029063">
    <property type="entry name" value="SAM-dependent_MTases_sf"/>
</dbReference>
<dbReference type="Pfam" id="PF02353">
    <property type="entry name" value="CMAS"/>
    <property type="match status" value="1"/>
</dbReference>
<dbReference type="CDD" id="cd02440">
    <property type="entry name" value="AdoMet_MTases"/>
    <property type="match status" value="1"/>
</dbReference>
<accession>A0AAD6H3K3</accession>